<keyword evidence="1" id="KW-0472">Membrane</keyword>
<dbReference type="Proteomes" id="UP000019666">
    <property type="component" value="Unassembled WGS sequence"/>
</dbReference>
<evidence type="ECO:0000313" key="2">
    <source>
        <dbReference type="EMBL" id="EYD71539.1"/>
    </source>
</evidence>
<keyword evidence="3" id="KW-1185">Reference proteome</keyword>
<keyword evidence="1" id="KW-1133">Transmembrane helix</keyword>
<proteinExistence type="predicted"/>
<comment type="caution">
    <text evidence="2">The sequence shown here is derived from an EMBL/GenBank/DDBJ whole genome shotgun (WGS) entry which is preliminary data.</text>
</comment>
<accession>A0A017HCQ5</accession>
<dbReference type="EMBL" id="AOSK01000136">
    <property type="protein sequence ID" value="EYD71539.1"/>
    <property type="molecule type" value="Genomic_DNA"/>
</dbReference>
<evidence type="ECO:0000313" key="3">
    <source>
        <dbReference type="Proteomes" id="UP000019666"/>
    </source>
</evidence>
<organism evidence="2 3">
    <name type="scientific">Rubellimicrobium mesophilum DSM 19309</name>
    <dbReference type="NCBI Taxonomy" id="442562"/>
    <lineage>
        <taxon>Bacteria</taxon>
        <taxon>Pseudomonadati</taxon>
        <taxon>Pseudomonadota</taxon>
        <taxon>Alphaproteobacteria</taxon>
        <taxon>Rhodobacterales</taxon>
        <taxon>Roseobacteraceae</taxon>
        <taxon>Rubellimicrobium</taxon>
    </lineage>
</organism>
<evidence type="ECO:0008006" key="4">
    <source>
        <dbReference type="Google" id="ProtNLM"/>
    </source>
</evidence>
<keyword evidence="1" id="KW-0812">Transmembrane</keyword>
<evidence type="ECO:0000256" key="1">
    <source>
        <dbReference type="SAM" id="Phobius"/>
    </source>
</evidence>
<sequence>MRFLKTAFWGLVALVLVTVGLANRELVTLRVLPEALGNWLGVSPDLDLPLFLVILIGVALGLVIGLIWEWIREIPERAEARWTARELARLRAEVARARAEALPRDDVLATLDLPAIPARR</sequence>
<dbReference type="HOGENOM" id="CLU_154612_1_0_5"/>
<dbReference type="AlphaFoldDB" id="A0A017HCQ5"/>
<reference evidence="2 3" key="1">
    <citation type="submission" date="2013-02" db="EMBL/GenBank/DDBJ databases">
        <authorList>
            <person name="Fiebig A."/>
            <person name="Goeker M."/>
            <person name="Klenk H.-P.P."/>
        </authorList>
    </citation>
    <scope>NUCLEOTIDE SEQUENCE [LARGE SCALE GENOMIC DNA]</scope>
    <source>
        <strain evidence="2 3">DSM 19309</strain>
    </source>
</reference>
<name>A0A017HCQ5_9RHOB</name>
<feature type="transmembrane region" description="Helical" evidence="1">
    <location>
        <begin position="48"/>
        <end position="71"/>
    </location>
</feature>
<dbReference type="RefSeq" id="WP_037284287.1">
    <property type="nucleotide sequence ID" value="NZ_KK088637.1"/>
</dbReference>
<gene>
    <name evidence="2" type="ORF">Rumeso_04940</name>
</gene>
<dbReference type="STRING" id="442562.Rumeso_04940"/>
<protein>
    <recommendedName>
        <fullName evidence="4">Lipopolysaccharide assembly protein A domain-containing protein</fullName>
    </recommendedName>
</protein>